<accession>A0A1M7T4E9</accession>
<dbReference type="InterPro" id="IPR038396">
    <property type="entry name" value="SpoIIAA-like_sf"/>
</dbReference>
<dbReference type="OrthoDB" id="9811577at2"/>
<dbReference type="InterPro" id="IPR036513">
    <property type="entry name" value="STAS_dom_sf"/>
</dbReference>
<sequence>MIEQLPPPAPHVLALRFAGRIEARDVDAAAEMLRDLLEREERVSMFFEIDRYEGVSAEALAHDLRAGIALLPEIGRIMRIALVTDVGWIAAAARLEDRILPHVHLRVFSPAERAEALEWVAVPSEPPRLAHEPTGPGLHLIETADPKVVAFEIDGRLTLADIDHVAPILQAAWQAHDRIRLLGRVRDWRGFDAEVLFSARTAAMKLGALRHVERYALVGGPSWLARWIELAAPFAPMELRWFPAEREDEAWAWVGTRPA</sequence>
<organism evidence="1 2">
    <name type="scientific">Oceanicella actignis</name>
    <dbReference type="NCBI Taxonomy" id="1189325"/>
    <lineage>
        <taxon>Bacteria</taxon>
        <taxon>Pseudomonadati</taxon>
        <taxon>Pseudomonadota</taxon>
        <taxon>Alphaproteobacteria</taxon>
        <taxon>Rhodobacterales</taxon>
        <taxon>Paracoccaceae</taxon>
        <taxon>Oceanicella</taxon>
    </lineage>
</organism>
<reference evidence="1 2" key="1">
    <citation type="submission" date="2016-12" db="EMBL/GenBank/DDBJ databases">
        <authorList>
            <person name="Song W.-J."/>
            <person name="Kurnit D.M."/>
        </authorList>
    </citation>
    <scope>NUCLEOTIDE SEQUENCE [LARGE SCALE GENOMIC DNA]</scope>
    <source>
        <strain evidence="1 2">CGMCC 1.10808</strain>
    </source>
</reference>
<evidence type="ECO:0000313" key="1">
    <source>
        <dbReference type="EMBL" id="SHN65586.1"/>
    </source>
</evidence>
<dbReference type="InterPro" id="IPR021866">
    <property type="entry name" value="SpoIIAA-like"/>
</dbReference>
<name>A0A1M7T4E9_9RHOB</name>
<dbReference type="RefSeq" id="WP_083581249.1">
    <property type="nucleotide sequence ID" value="NZ_FOHL01000004.1"/>
</dbReference>
<dbReference type="STRING" id="1189325.SAMN04488119_104133"/>
<dbReference type="SUPFAM" id="SSF52091">
    <property type="entry name" value="SpoIIaa-like"/>
    <property type="match status" value="2"/>
</dbReference>
<dbReference type="Pfam" id="PF11964">
    <property type="entry name" value="SpoIIAA-like"/>
    <property type="match status" value="2"/>
</dbReference>
<protein>
    <submittedName>
        <fullName evidence="1">SpoIIAA-like</fullName>
    </submittedName>
</protein>
<dbReference type="Proteomes" id="UP000184066">
    <property type="component" value="Unassembled WGS sequence"/>
</dbReference>
<dbReference type="AlphaFoldDB" id="A0A1M7T4E9"/>
<dbReference type="EMBL" id="FRDL01000004">
    <property type="protein sequence ID" value="SHN65586.1"/>
    <property type="molecule type" value="Genomic_DNA"/>
</dbReference>
<evidence type="ECO:0000313" key="2">
    <source>
        <dbReference type="Proteomes" id="UP000184066"/>
    </source>
</evidence>
<keyword evidence="2" id="KW-1185">Reference proteome</keyword>
<proteinExistence type="predicted"/>
<dbReference type="Gene3D" id="3.40.50.10600">
    <property type="entry name" value="SpoIIaa-like domains"/>
    <property type="match status" value="2"/>
</dbReference>
<gene>
    <name evidence="1" type="ORF">SAMN05216200_104133</name>
</gene>